<dbReference type="EMBL" id="CAJVPY010015307">
    <property type="protein sequence ID" value="CAG8751161.1"/>
    <property type="molecule type" value="Genomic_DNA"/>
</dbReference>
<feature type="region of interest" description="Disordered" evidence="2">
    <location>
        <begin position="271"/>
        <end position="295"/>
    </location>
</feature>
<dbReference type="Proteomes" id="UP000789405">
    <property type="component" value="Unassembled WGS sequence"/>
</dbReference>
<name>A0A9N9NRI2_9GLOM</name>
<dbReference type="InterPro" id="IPR052779">
    <property type="entry name" value="WDR62"/>
</dbReference>
<sequence>MWFSSALETKNDKFNLTEQLSSSAVESGICTLKISPDGKLMASEDRGRNLSGVHTVTGGSDKSIRVKFTSDCEHIISTSADVCIFAWKILDELISKMRQKWLDRSGVSGLLKKISTIMRDYSSSQMSTPSPIQPRVEVQEDLKMIKRDFVQLRDQLYREQIQELDKEIAEIKQRLLTQKSLMVDLQQLSNDDQELDFSVRRATNKLHVAITKSMSLTSSLSNINDASGLVDFAATTSLLPSNTTGYLDYQYPNTFKFSSWAKKAFKEKEKEKRLKDNASNSNNTHIPTVTFSAQS</sequence>
<dbReference type="Gene3D" id="2.130.10.10">
    <property type="entry name" value="YVTN repeat-like/Quinoprotein amine dehydrogenase"/>
    <property type="match status" value="1"/>
</dbReference>
<dbReference type="InterPro" id="IPR015943">
    <property type="entry name" value="WD40/YVTN_repeat-like_dom_sf"/>
</dbReference>
<evidence type="ECO:0000313" key="4">
    <source>
        <dbReference type="Proteomes" id="UP000789405"/>
    </source>
</evidence>
<feature type="compositionally biased region" description="Polar residues" evidence="2">
    <location>
        <begin position="277"/>
        <end position="295"/>
    </location>
</feature>
<dbReference type="AlphaFoldDB" id="A0A9N9NRI2"/>
<organism evidence="3 4">
    <name type="scientific">Dentiscutata erythropus</name>
    <dbReference type="NCBI Taxonomy" id="1348616"/>
    <lineage>
        <taxon>Eukaryota</taxon>
        <taxon>Fungi</taxon>
        <taxon>Fungi incertae sedis</taxon>
        <taxon>Mucoromycota</taxon>
        <taxon>Glomeromycotina</taxon>
        <taxon>Glomeromycetes</taxon>
        <taxon>Diversisporales</taxon>
        <taxon>Gigasporaceae</taxon>
        <taxon>Dentiscutata</taxon>
    </lineage>
</organism>
<evidence type="ECO:0000256" key="1">
    <source>
        <dbReference type="SAM" id="Coils"/>
    </source>
</evidence>
<protein>
    <submittedName>
        <fullName evidence="3">6370_t:CDS:1</fullName>
    </submittedName>
</protein>
<accession>A0A9N9NRI2</accession>
<reference evidence="3" key="1">
    <citation type="submission" date="2021-06" db="EMBL/GenBank/DDBJ databases">
        <authorList>
            <person name="Kallberg Y."/>
            <person name="Tangrot J."/>
            <person name="Rosling A."/>
        </authorList>
    </citation>
    <scope>NUCLEOTIDE SEQUENCE</scope>
    <source>
        <strain evidence="3">MA453B</strain>
    </source>
</reference>
<gene>
    <name evidence="3" type="ORF">DERYTH_LOCUS16917</name>
</gene>
<dbReference type="PANTHER" id="PTHR45589">
    <property type="entry name" value="WD REPEAT DOMAIN 62, ISOFORM G"/>
    <property type="match status" value="1"/>
</dbReference>
<comment type="caution">
    <text evidence="3">The sequence shown here is derived from an EMBL/GenBank/DDBJ whole genome shotgun (WGS) entry which is preliminary data.</text>
</comment>
<evidence type="ECO:0000313" key="3">
    <source>
        <dbReference type="EMBL" id="CAG8751161.1"/>
    </source>
</evidence>
<dbReference type="OrthoDB" id="6252103at2759"/>
<keyword evidence="4" id="KW-1185">Reference proteome</keyword>
<keyword evidence="1" id="KW-0175">Coiled coil</keyword>
<dbReference type="PANTHER" id="PTHR45589:SF1">
    <property type="entry name" value="WD REPEAT DOMAIN 62, ISOFORM G"/>
    <property type="match status" value="1"/>
</dbReference>
<feature type="coiled-coil region" evidence="1">
    <location>
        <begin position="135"/>
        <end position="181"/>
    </location>
</feature>
<proteinExistence type="predicted"/>
<evidence type="ECO:0000256" key="2">
    <source>
        <dbReference type="SAM" id="MobiDB-lite"/>
    </source>
</evidence>